<dbReference type="InterPro" id="IPR017452">
    <property type="entry name" value="GPCR_Rhodpsn_7TM"/>
</dbReference>
<evidence type="ECO:0000313" key="8">
    <source>
        <dbReference type="Proteomes" id="UP000663852"/>
    </source>
</evidence>
<gene>
    <name evidence="7" type="ORF">EDS130_LOCUS42994</name>
</gene>
<dbReference type="PROSITE" id="PS50262">
    <property type="entry name" value="G_PROTEIN_RECEP_F1_2"/>
    <property type="match status" value="1"/>
</dbReference>
<evidence type="ECO:0000256" key="5">
    <source>
        <dbReference type="SAM" id="Phobius"/>
    </source>
</evidence>
<comment type="caution">
    <text evidence="7">The sequence shown here is derived from an EMBL/GenBank/DDBJ whole genome shotgun (WGS) entry which is preliminary data.</text>
</comment>
<evidence type="ECO:0000256" key="2">
    <source>
        <dbReference type="ARBA" id="ARBA00022692"/>
    </source>
</evidence>
<comment type="subcellular location">
    <subcellularLocation>
        <location evidence="1">Membrane</location>
    </subcellularLocation>
</comment>
<dbReference type="OrthoDB" id="10009372at2759"/>
<keyword evidence="4 5" id="KW-0472">Membrane</keyword>
<evidence type="ECO:0000259" key="6">
    <source>
        <dbReference type="PROSITE" id="PS50262"/>
    </source>
</evidence>
<reference evidence="7" key="1">
    <citation type="submission" date="2021-02" db="EMBL/GenBank/DDBJ databases">
        <authorList>
            <person name="Nowell W R."/>
        </authorList>
    </citation>
    <scope>NUCLEOTIDE SEQUENCE</scope>
</reference>
<feature type="transmembrane region" description="Helical" evidence="5">
    <location>
        <begin position="303"/>
        <end position="325"/>
    </location>
</feature>
<dbReference type="GO" id="GO:0016020">
    <property type="term" value="C:membrane"/>
    <property type="evidence" value="ECO:0007669"/>
    <property type="project" value="UniProtKB-SubCell"/>
</dbReference>
<keyword evidence="2 5" id="KW-0812">Transmembrane</keyword>
<evidence type="ECO:0000256" key="1">
    <source>
        <dbReference type="ARBA" id="ARBA00004370"/>
    </source>
</evidence>
<organism evidence="7 8">
    <name type="scientific">Adineta ricciae</name>
    <name type="common">Rotifer</name>
    <dbReference type="NCBI Taxonomy" id="249248"/>
    <lineage>
        <taxon>Eukaryota</taxon>
        <taxon>Metazoa</taxon>
        <taxon>Spiralia</taxon>
        <taxon>Gnathifera</taxon>
        <taxon>Rotifera</taxon>
        <taxon>Eurotatoria</taxon>
        <taxon>Bdelloidea</taxon>
        <taxon>Adinetida</taxon>
        <taxon>Adinetidae</taxon>
        <taxon>Adineta</taxon>
    </lineage>
</organism>
<dbReference type="EMBL" id="CAJNOJ010000669">
    <property type="protein sequence ID" value="CAF1506974.1"/>
    <property type="molecule type" value="Genomic_DNA"/>
</dbReference>
<dbReference type="SUPFAM" id="SSF81321">
    <property type="entry name" value="Family A G protein-coupled receptor-like"/>
    <property type="match status" value="1"/>
</dbReference>
<feature type="transmembrane region" description="Helical" evidence="5">
    <location>
        <begin position="220"/>
        <end position="245"/>
    </location>
</feature>
<dbReference type="AlphaFoldDB" id="A0A815TQ54"/>
<protein>
    <recommendedName>
        <fullName evidence="6">G-protein coupled receptors family 1 profile domain-containing protein</fullName>
    </recommendedName>
</protein>
<feature type="transmembrane region" description="Helical" evidence="5">
    <location>
        <begin position="266"/>
        <end position="283"/>
    </location>
</feature>
<accession>A0A815TQ54</accession>
<evidence type="ECO:0000313" key="7">
    <source>
        <dbReference type="EMBL" id="CAF1506974.1"/>
    </source>
</evidence>
<feature type="domain" description="G-protein coupled receptors family 1 profile" evidence="6">
    <location>
        <begin position="59"/>
        <end position="323"/>
    </location>
</feature>
<proteinExistence type="predicted"/>
<dbReference type="Proteomes" id="UP000663852">
    <property type="component" value="Unassembled WGS sequence"/>
</dbReference>
<evidence type="ECO:0000256" key="4">
    <source>
        <dbReference type="ARBA" id="ARBA00023136"/>
    </source>
</evidence>
<feature type="transmembrane region" description="Helical" evidence="5">
    <location>
        <begin position="47"/>
        <end position="68"/>
    </location>
</feature>
<dbReference type="Gene3D" id="1.20.1070.10">
    <property type="entry name" value="Rhodopsin 7-helix transmembrane proteins"/>
    <property type="match status" value="1"/>
</dbReference>
<evidence type="ECO:0000256" key="3">
    <source>
        <dbReference type="ARBA" id="ARBA00022989"/>
    </source>
</evidence>
<name>A0A815TQ54_ADIRI</name>
<sequence length="348" mass="41310">MSLFTTMISNGPTSHFINKSQLNVFKLKNFTINDDQNLLTIFETIRILSSICCVLGVLGNLALIYIIFKTSFRHVSYGLLIGTVAFFDCIRLFSSIFYYFLFANVVPLNLFTKFIYIATDRYPIFVVNWCKVLMAIERLLTVRYWEHHTHLDWRSKHKRKQHRQFIILIVFILISALVSQYPYYFTQRYKSIEINYNYFMVVMKTNEKYLFGFIRFHENLFRIISLLILDTSLPIASILLVNILLLREIRRLPLSLQVKVKESIGILLFLTILSIAILPRAFLTFYICLKFDRNELFHKNYSIFFYICLGFEYFNHAITGYACFLQSALLRSELKNMIWTRYIAPQMQ</sequence>
<keyword evidence="3 5" id="KW-1133">Transmembrane helix</keyword>
<feature type="transmembrane region" description="Helical" evidence="5">
    <location>
        <begin position="165"/>
        <end position="184"/>
    </location>
</feature>